<keyword evidence="1" id="KW-0472">Membrane</keyword>
<organism evidence="2 3">
    <name type="scientific">Tsuneonella litorea</name>
    <dbReference type="NCBI Taxonomy" id="2976475"/>
    <lineage>
        <taxon>Bacteria</taxon>
        <taxon>Pseudomonadati</taxon>
        <taxon>Pseudomonadota</taxon>
        <taxon>Alphaproteobacteria</taxon>
        <taxon>Sphingomonadales</taxon>
        <taxon>Erythrobacteraceae</taxon>
        <taxon>Tsuneonella</taxon>
    </lineage>
</organism>
<evidence type="ECO:0000256" key="1">
    <source>
        <dbReference type="SAM" id="Phobius"/>
    </source>
</evidence>
<evidence type="ECO:0000313" key="3">
    <source>
        <dbReference type="Proteomes" id="UP001142648"/>
    </source>
</evidence>
<keyword evidence="3" id="KW-1185">Reference proteome</keyword>
<dbReference type="RefSeq" id="WP_259961576.1">
    <property type="nucleotide sequence ID" value="NZ_JAOAMV010000003.1"/>
</dbReference>
<gene>
    <name evidence="2" type="ORF">N0B51_06890</name>
</gene>
<proteinExistence type="predicted"/>
<feature type="transmembrane region" description="Helical" evidence="1">
    <location>
        <begin position="53"/>
        <end position="73"/>
    </location>
</feature>
<dbReference type="InterPro" id="IPR009935">
    <property type="entry name" value="DUF1467"/>
</dbReference>
<dbReference type="Pfam" id="PF07330">
    <property type="entry name" value="DUF1467"/>
    <property type="match status" value="1"/>
</dbReference>
<evidence type="ECO:0000313" key="2">
    <source>
        <dbReference type="EMBL" id="MCT2558702.1"/>
    </source>
</evidence>
<protein>
    <submittedName>
        <fullName evidence="2">DUF1467 family protein</fullName>
    </submittedName>
</protein>
<dbReference type="AlphaFoldDB" id="A0A9X2W0B2"/>
<keyword evidence="1" id="KW-0812">Transmembrane</keyword>
<dbReference type="EMBL" id="JAOAMV010000003">
    <property type="protein sequence ID" value="MCT2558702.1"/>
    <property type="molecule type" value="Genomic_DNA"/>
</dbReference>
<name>A0A9X2W0B2_9SPHN</name>
<feature type="transmembrane region" description="Helical" evidence="1">
    <location>
        <begin position="6"/>
        <end position="26"/>
    </location>
</feature>
<accession>A0A9X2W0B2</accession>
<dbReference type="Proteomes" id="UP001142648">
    <property type="component" value="Unassembled WGS sequence"/>
</dbReference>
<comment type="caution">
    <text evidence="2">The sequence shown here is derived from an EMBL/GenBank/DDBJ whole genome shotgun (WGS) entry which is preliminary data.</text>
</comment>
<reference evidence="2" key="1">
    <citation type="submission" date="2022-09" db="EMBL/GenBank/DDBJ databases">
        <title>The genome sequence of Tsuneonella sp. YG55.</title>
        <authorList>
            <person name="Liu Y."/>
        </authorList>
    </citation>
    <scope>NUCLEOTIDE SEQUENCE</scope>
    <source>
        <strain evidence="2">YG55</strain>
    </source>
</reference>
<sequence length="89" mass="9643">MNWTSILAIYVLFWVACAFVLLPFGVKTHEELGIEKVPGQADSAPANFQPRKIVVRATVLAAVLTALWVANYVNGWITPATFGIEIAAA</sequence>
<keyword evidence="1" id="KW-1133">Transmembrane helix</keyword>